<evidence type="ECO:0000313" key="1">
    <source>
        <dbReference type="EMBL" id="KAJ0186780.1"/>
    </source>
</evidence>
<dbReference type="EMBL" id="NBSK02000009">
    <property type="protein sequence ID" value="KAJ0186780.1"/>
    <property type="molecule type" value="Genomic_DNA"/>
</dbReference>
<protein>
    <recommendedName>
        <fullName evidence="3">Retrovirus-related Pol polyprotein from transposon TNT 1-94</fullName>
    </recommendedName>
</protein>
<dbReference type="PANTHER" id="PTHR35317:SF28">
    <property type="entry name" value="ZINC FINGER, CCHC-TYPE, RIBONUCLEASE H-LIKE DOMAIN, GAG-PRE-INTEGRASE DOMAIN PROTEIN-RELATED"/>
    <property type="match status" value="1"/>
</dbReference>
<comment type="caution">
    <text evidence="1">The sequence shown here is derived from an EMBL/GenBank/DDBJ whole genome shotgun (WGS) entry which is preliminary data.</text>
</comment>
<reference evidence="1 2" key="1">
    <citation type="journal article" date="2017" name="Nat. Commun.">
        <title>Genome assembly with in vitro proximity ligation data and whole-genome triplication in lettuce.</title>
        <authorList>
            <person name="Reyes-Chin-Wo S."/>
            <person name="Wang Z."/>
            <person name="Yang X."/>
            <person name="Kozik A."/>
            <person name="Arikit S."/>
            <person name="Song C."/>
            <person name="Xia L."/>
            <person name="Froenicke L."/>
            <person name="Lavelle D.O."/>
            <person name="Truco M.J."/>
            <person name="Xia R."/>
            <person name="Zhu S."/>
            <person name="Xu C."/>
            <person name="Xu H."/>
            <person name="Xu X."/>
            <person name="Cox K."/>
            <person name="Korf I."/>
            <person name="Meyers B.C."/>
            <person name="Michelmore R.W."/>
        </authorList>
    </citation>
    <scope>NUCLEOTIDE SEQUENCE [LARGE SCALE GENOMIC DNA]</scope>
    <source>
        <strain evidence="2">cv. Salinas</strain>
        <tissue evidence="1">Seedlings</tissue>
    </source>
</reference>
<dbReference type="PANTHER" id="PTHR35317">
    <property type="entry name" value="OS04G0629600 PROTEIN"/>
    <property type="match status" value="1"/>
</dbReference>
<dbReference type="Proteomes" id="UP000235145">
    <property type="component" value="Unassembled WGS sequence"/>
</dbReference>
<organism evidence="1 2">
    <name type="scientific">Lactuca sativa</name>
    <name type="common">Garden lettuce</name>
    <dbReference type="NCBI Taxonomy" id="4236"/>
    <lineage>
        <taxon>Eukaryota</taxon>
        <taxon>Viridiplantae</taxon>
        <taxon>Streptophyta</taxon>
        <taxon>Embryophyta</taxon>
        <taxon>Tracheophyta</taxon>
        <taxon>Spermatophyta</taxon>
        <taxon>Magnoliopsida</taxon>
        <taxon>eudicotyledons</taxon>
        <taxon>Gunneridae</taxon>
        <taxon>Pentapetalae</taxon>
        <taxon>asterids</taxon>
        <taxon>campanulids</taxon>
        <taxon>Asterales</taxon>
        <taxon>Asteraceae</taxon>
        <taxon>Cichorioideae</taxon>
        <taxon>Cichorieae</taxon>
        <taxon>Lactucinae</taxon>
        <taxon>Lactuca</taxon>
    </lineage>
</organism>
<name>A0A9R1UGU2_LACSA</name>
<gene>
    <name evidence="1" type="ORF">LSAT_V11C900460910</name>
</gene>
<keyword evidence="2" id="KW-1185">Reference proteome</keyword>
<evidence type="ECO:0000313" key="2">
    <source>
        <dbReference type="Proteomes" id="UP000235145"/>
    </source>
</evidence>
<sequence length="163" mass="18481">MKVLLGSKDIWDIIEDVYIESTDVVVEEALTDAQKMKLKDSRKRDKKYLFLIFQGVDESAFEKISGIEESLGGSTEIALRSRKGKKREALDEVRVMEILLCSLVKNFDYVVTSIDESKDLSLISMDELVGSLQAHEQRMNQNDVTSNLDQAIQDKNTSLLSFI</sequence>
<evidence type="ECO:0008006" key="3">
    <source>
        <dbReference type="Google" id="ProtNLM"/>
    </source>
</evidence>
<dbReference type="AlphaFoldDB" id="A0A9R1UGU2"/>
<accession>A0A9R1UGU2</accession>
<proteinExistence type="predicted"/>